<dbReference type="PANTHER" id="PTHR43333:SF1">
    <property type="entry name" value="D-ISOMER SPECIFIC 2-HYDROXYACID DEHYDROGENASE NAD-BINDING DOMAIN-CONTAINING PROTEIN"/>
    <property type="match status" value="1"/>
</dbReference>
<dbReference type="Pfam" id="PF02826">
    <property type="entry name" value="2-Hacid_dh_C"/>
    <property type="match status" value="1"/>
</dbReference>
<sequence length="338" mass="35632">MGSGRSARHPGRWKDCGAADGRPGQEETVPHPVLKVLVPDDLGVKILDSAPGLDAVRYQAGEPWPVTHRDAPVVVVGPGGAGRVGTRLAELPELRLVQTLSAGYEQWVPHLPDGVALANARGAHGGSSAEWVVAVLLTIYRDLWRFKDLQSQGIWSAKETDTLIGKRVLILGAGDLAVNLAARLAPFEVDVTLVGRHARAGVHAMSEIEDLLPSADAVVAMLPADESTYHIIDSGFLAQLRDGTVVVNVGRGPAVDPDALLAELSSGRLRAALDVTEPEPLPAGHPLWSAPGLLLTPHVAGSTSGASERAWQVARDQITAYAAGQRPPNLVVEPERGT</sequence>
<protein>
    <submittedName>
        <fullName evidence="5">2-hydroxyacid dehydrogenase</fullName>
    </submittedName>
</protein>
<organism evidence="5 6">
    <name type="scientific">[Mycobacterium] fortunisiensis</name>
    <dbReference type="NCBI Taxonomy" id="2600579"/>
    <lineage>
        <taxon>Bacteria</taxon>
        <taxon>Bacillati</taxon>
        <taxon>Actinomycetota</taxon>
        <taxon>Actinomycetes</taxon>
        <taxon>Mycobacteriales</taxon>
        <taxon>Mycobacteriaceae</taxon>
        <taxon>Mycolicibacterium</taxon>
    </lineage>
</organism>
<proteinExistence type="predicted"/>
<accession>A0ABS6KGA9</accession>
<evidence type="ECO:0000256" key="3">
    <source>
        <dbReference type="SAM" id="MobiDB-lite"/>
    </source>
</evidence>
<gene>
    <name evidence="5" type="ORF">FR943_01910</name>
</gene>
<feature type="domain" description="D-isomer specific 2-hydroxyacid dehydrogenase NAD-binding" evidence="4">
    <location>
        <begin position="134"/>
        <end position="300"/>
    </location>
</feature>
<evidence type="ECO:0000256" key="2">
    <source>
        <dbReference type="ARBA" id="ARBA00023027"/>
    </source>
</evidence>
<evidence type="ECO:0000313" key="5">
    <source>
        <dbReference type="EMBL" id="MBU9762609.1"/>
    </source>
</evidence>
<keyword evidence="6" id="KW-1185">Reference proteome</keyword>
<comment type="caution">
    <text evidence="5">The sequence shown here is derived from an EMBL/GenBank/DDBJ whole genome shotgun (WGS) entry which is preliminary data.</text>
</comment>
<evidence type="ECO:0000256" key="1">
    <source>
        <dbReference type="ARBA" id="ARBA00023002"/>
    </source>
</evidence>
<feature type="compositionally biased region" description="Basic residues" evidence="3">
    <location>
        <begin position="1"/>
        <end position="11"/>
    </location>
</feature>
<evidence type="ECO:0000259" key="4">
    <source>
        <dbReference type="Pfam" id="PF02826"/>
    </source>
</evidence>
<dbReference type="InterPro" id="IPR006140">
    <property type="entry name" value="D-isomer_DH_NAD-bd"/>
</dbReference>
<dbReference type="Proteomes" id="UP000812982">
    <property type="component" value="Unassembled WGS sequence"/>
</dbReference>
<reference evidence="5 6" key="1">
    <citation type="journal article" date="2021" name="Sci. Rep.">
        <title>Phenotypic and genomic hallmarks of a novel, potentially pathogenic rapidly growing Mycobacterium species related to the Mycobacterium fortuitum complex.</title>
        <authorList>
            <person name="Gharbi R."/>
            <person name="Khanna V."/>
            <person name="Frigui W."/>
            <person name="Mhenni B."/>
            <person name="Brosch R."/>
            <person name="Mardassi H."/>
        </authorList>
    </citation>
    <scope>NUCLEOTIDE SEQUENCE [LARGE SCALE GENOMIC DNA]</scope>
    <source>
        <strain evidence="5 6">TNTM28</strain>
    </source>
</reference>
<evidence type="ECO:0000313" key="6">
    <source>
        <dbReference type="Proteomes" id="UP000812982"/>
    </source>
</evidence>
<feature type="compositionally biased region" description="Basic and acidic residues" evidence="3">
    <location>
        <begin position="12"/>
        <end position="28"/>
    </location>
</feature>
<dbReference type="EMBL" id="VOMB01000002">
    <property type="protein sequence ID" value="MBU9762609.1"/>
    <property type="molecule type" value="Genomic_DNA"/>
</dbReference>
<name>A0ABS6KGA9_9MYCO</name>
<dbReference type="CDD" id="cd12166">
    <property type="entry name" value="2-Hacid_dh_7"/>
    <property type="match status" value="1"/>
</dbReference>
<keyword evidence="2" id="KW-0520">NAD</keyword>
<feature type="region of interest" description="Disordered" evidence="3">
    <location>
        <begin position="1"/>
        <end position="28"/>
    </location>
</feature>
<keyword evidence="1" id="KW-0560">Oxidoreductase</keyword>
<dbReference type="PANTHER" id="PTHR43333">
    <property type="entry name" value="2-HACID_DH_C DOMAIN-CONTAINING PROTEIN"/>
    <property type="match status" value="1"/>
</dbReference>